<reference evidence="1" key="1">
    <citation type="journal article" date="2017" name="Proc. Natl. Acad. Sci. U.S.A.">
        <title>Comparative genomics uncovers the prolific and distinctive metabolic potential of the cyanobacterial genus Moorea.</title>
        <authorList>
            <person name="Leao T."/>
            <person name="Castelao G."/>
            <person name="Korobeynikov A."/>
            <person name="Monroe E.A."/>
            <person name="Podell S."/>
            <person name="Glukhov E."/>
            <person name="Allen E.E."/>
            <person name="Gerwick W.H."/>
            <person name="Gerwick L."/>
        </authorList>
    </citation>
    <scope>NUCLEOTIDE SEQUENCE</scope>
    <source>
        <strain evidence="1">JHB</strain>
    </source>
</reference>
<reference evidence="1" key="2">
    <citation type="submission" date="2022-10" db="EMBL/GenBank/DDBJ databases">
        <authorList>
            <person name="Ngo T.-E."/>
        </authorList>
    </citation>
    <scope>NUCLEOTIDE SEQUENCE</scope>
    <source>
        <strain evidence="1">JHB</strain>
    </source>
</reference>
<gene>
    <name evidence="1" type="ORF">BJP36_39035</name>
</gene>
<proteinExistence type="predicted"/>
<dbReference type="EMBL" id="CP017708">
    <property type="protein sequence ID" value="WAN70061.1"/>
    <property type="molecule type" value="Genomic_DNA"/>
</dbReference>
<name>A0A9Q9SUS6_MOOP1</name>
<dbReference type="AlphaFoldDB" id="A0A9Q9SUS6"/>
<sequence>MAVGVGWANTKRKAISSLCHVHLPTKQDPRLAVGHATLRKRSQSVAYGLSFRAGAIALTYDNQAASIFPNRRSHCSLFPVPCSLFPVPRRRVGKSST</sequence>
<protein>
    <submittedName>
        <fullName evidence="1">Uncharacterized protein</fullName>
    </submittedName>
</protein>
<organism evidence="1">
    <name type="scientific">Moorena producens (strain JHB)</name>
    <dbReference type="NCBI Taxonomy" id="1454205"/>
    <lineage>
        <taxon>Bacteria</taxon>
        <taxon>Bacillati</taxon>
        <taxon>Cyanobacteriota</taxon>
        <taxon>Cyanophyceae</taxon>
        <taxon>Coleofasciculales</taxon>
        <taxon>Coleofasciculaceae</taxon>
        <taxon>Moorena</taxon>
    </lineage>
</organism>
<dbReference type="Proteomes" id="UP000176944">
    <property type="component" value="Chromosome"/>
</dbReference>
<evidence type="ECO:0000313" key="1">
    <source>
        <dbReference type="EMBL" id="WAN70061.1"/>
    </source>
</evidence>
<accession>A0A9Q9SUS6</accession>